<dbReference type="InterPro" id="IPR029064">
    <property type="entry name" value="Ribosomal_eL30-like_sf"/>
</dbReference>
<dbReference type="InterPro" id="IPR042226">
    <property type="entry name" value="eFR1_2_sf"/>
</dbReference>
<dbReference type="InterPro" id="IPR041202">
    <property type="entry name" value="BaeRF_family10"/>
</dbReference>
<dbReference type="EMBL" id="PYMB01000002">
    <property type="protein sequence ID" value="PSW14492.1"/>
    <property type="molecule type" value="Genomic_DNA"/>
</dbReference>
<dbReference type="Proteomes" id="UP000241346">
    <property type="component" value="Unassembled WGS sequence"/>
</dbReference>
<evidence type="ECO:0000313" key="2">
    <source>
        <dbReference type="Proteomes" id="UP000241346"/>
    </source>
</evidence>
<comment type="caution">
    <text evidence="1">The sequence shown here is derived from an EMBL/GenBank/DDBJ whole genome shotgun (WGS) entry which is preliminary data.</text>
</comment>
<name>A0A2T3NHI8_9GAMM</name>
<reference evidence="1 2" key="1">
    <citation type="submission" date="2018-03" db="EMBL/GenBank/DDBJ databases">
        <title>Whole genome sequencing of Histamine producing bacteria.</title>
        <authorList>
            <person name="Butler K."/>
        </authorList>
    </citation>
    <scope>NUCLEOTIDE SEQUENCE [LARGE SCALE GENOMIC DNA]</scope>
    <source>
        <strain evidence="1 2">DSM 19138</strain>
    </source>
</reference>
<sequence length="361" mass="40734">MKNNIQDIFDVLNNYISTRKAQDSDMLSLYINIDMKNPANHKERPAWLIEVRNQLSELAEKYGDDILTEIDSELTWKAVENRIIDKVESLDLKGRSIAIFTDFEEDFVVQLPLPVQTKAYYGIPQVKQLLSLLHRYGKYLVILFSETEHRILSVDLPAELEEGVLESGIDAGVFLRPGGRKARTQASERRALDAERRVIREAAEEINAYFLETSEFDRIVFGGNLKIANSVSHALHHTVSDKVVSIEPIPFEATHSQILETVKMIAEEYESLEDVYKMKQLIIRRETCGRAAVGKEAVLEALSLGQVKTLYIPYPIESDEFDPLLIKGVQAGADIELVHGEAAQTLNYLGGAGATLYYTFD</sequence>
<dbReference type="OrthoDB" id="418563at2"/>
<dbReference type="Gene3D" id="3.30.420.60">
    <property type="entry name" value="eRF1 domain 2"/>
    <property type="match status" value="1"/>
</dbReference>
<dbReference type="Pfam" id="PF18854">
    <property type="entry name" value="baeRF_family10"/>
    <property type="match status" value="1"/>
</dbReference>
<evidence type="ECO:0000313" key="1">
    <source>
        <dbReference type="EMBL" id="PSW14492.1"/>
    </source>
</evidence>
<proteinExistence type="predicted"/>
<dbReference type="RefSeq" id="WP_107297735.1">
    <property type="nucleotide sequence ID" value="NZ_PYMB01000002.1"/>
</dbReference>
<gene>
    <name evidence="1" type="ORF">C9J01_08655</name>
</gene>
<organism evidence="1 2">
    <name type="scientific">Photobacterium rosenbergii</name>
    <dbReference type="NCBI Taxonomy" id="294936"/>
    <lineage>
        <taxon>Bacteria</taxon>
        <taxon>Pseudomonadati</taxon>
        <taxon>Pseudomonadota</taxon>
        <taxon>Gammaproteobacteria</taxon>
        <taxon>Vibrionales</taxon>
        <taxon>Vibrionaceae</taxon>
        <taxon>Photobacterium</taxon>
    </lineage>
</organism>
<accession>A0A2T3NHI8</accession>
<dbReference type="Gene3D" id="3.30.1330.30">
    <property type="match status" value="1"/>
</dbReference>
<protein>
    <submittedName>
        <fullName evidence="1">Uncharacterized protein</fullName>
    </submittedName>
</protein>
<dbReference type="AlphaFoldDB" id="A0A2T3NHI8"/>